<sequence length="440" mass="49901">MAVHLSLSGKTFGRMSWPSSPATRNVLPDDWTSAGLESPTAPVPPPPSPNIEASLADDAPRAGQIFCEKSINQTVERIHWDVDDILARSPDKEEWQCYLVPANQWEGSSWTRIKHLPLIHVVRKTPDDEFFVVALADSCIQHIRKYGVRLKLVPEADVEYHGDEFSTADFITYGIREARQKYRRQFIRNAGRGINSRCGRGLGRLYQRTTLDEGMQTAIHWAILITDILFLCLHIEGNLSNLSATASIERKPDTWHKLFQQLYTIKTVEPAEDPKAEMHQVSLLRGLCEFAGGAIDGLQHAFNWKLSTNDNMAILGDLFQLDFVKPLMIGSLWSGEVMDVLLRQQQLQVTRQMLDWLQGMHVYVPLGYSARLYQALPADVAHALEYRRVKDVEASLSAVFFHERSPETITQGAKVACGRNLPEFLEHFMITQSKSRQTHR</sequence>
<evidence type="ECO:0000313" key="2">
    <source>
        <dbReference type="EMBL" id="CAH0017213.1"/>
    </source>
</evidence>
<comment type="caution">
    <text evidence="2">The sequence shown here is derived from an EMBL/GenBank/DDBJ whole genome shotgun (WGS) entry which is preliminary data.</text>
</comment>
<dbReference type="EMBL" id="CABFNQ020000500">
    <property type="protein sequence ID" value="CAH0017213.1"/>
    <property type="molecule type" value="Genomic_DNA"/>
</dbReference>
<evidence type="ECO:0000256" key="1">
    <source>
        <dbReference type="SAM" id="MobiDB-lite"/>
    </source>
</evidence>
<dbReference type="AlphaFoldDB" id="A0A9N9YFL9"/>
<dbReference type="OrthoDB" id="5143345at2759"/>
<dbReference type="Proteomes" id="UP000696573">
    <property type="component" value="Unassembled WGS sequence"/>
</dbReference>
<protein>
    <submittedName>
        <fullName evidence="2">Uncharacterized protein</fullName>
    </submittedName>
</protein>
<proteinExistence type="predicted"/>
<accession>A0A9N9YFL9</accession>
<keyword evidence="3" id="KW-1185">Reference proteome</keyword>
<evidence type="ECO:0000313" key="3">
    <source>
        <dbReference type="Proteomes" id="UP000696573"/>
    </source>
</evidence>
<name>A0A9N9YFL9_9HYPO</name>
<feature type="region of interest" description="Disordered" evidence="1">
    <location>
        <begin position="23"/>
        <end position="48"/>
    </location>
</feature>
<organism evidence="2 3">
    <name type="scientific">Clonostachys rhizophaga</name>
    <dbReference type="NCBI Taxonomy" id="160324"/>
    <lineage>
        <taxon>Eukaryota</taxon>
        <taxon>Fungi</taxon>
        <taxon>Dikarya</taxon>
        <taxon>Ascomycota</taxon>
        <taxon>Pezizomycotina</taxon>
        <taxon>Sordariomycetes</taxon>
        <taxon>Hypocreomycetidae</taxon>
        <taxon>Hypocreales</taxon>
        <taxon>Bionectriaceae</taxon>
        <taxon>Clonostachys</taxon>
    </lineage>
</organism>
<gene>
    <name evidence="2" type="ORF">CRHIZ90672A_00018493</name>
</gene>
<reference evidence="2" key="1">
    <citation type="submission" date="2021-10" db="EMBL/GenBank/DDBJ databases">
        <authorList>
            <person name="Piombo E."/>
        </authorList>
    </citation>
    <scope>NUCLEOTIDE SEQUENCE</scope>
</reference>